<feature type="transmembrane region" description="Helical" evidence="1">
    <location>
        <begin position="113"/>
        <end position="131"/>
    </location>
</feature>
<evidence type="ECO:0000313" key="2">
    <source>
        <dbReference type="EMBL" id="QTE31514.1"/>
    </source>
</evidence>
<dbReference type="Pfam" id="PF06993">
    <property type="entry name" value="DUF1304"/>
    <property type="match status" value="1"/>
</dbReference>
<sequence>MLAGLPAAAAAFAVLAGLVHVYIFVLESLLWTTPRTRATFGTTERDADTTRDLAYNQGFYNLFLGIGAIAGVALAQADDAAVGAAGVGVMLFATASMVAAALVLVLRAPAMARAALVQGLAPLLAIALAVAL</sequence>
<feature type="transmembrane region" description="Helical" evidence="1">
    <location>
        <begin position="59"/>
        <end position="77"/>
    </location>
</feature>
<keyword evidence="1" id="KW-0812">Transmembrane</keyword>
<dbReference type="PANTHER" id="PTHR38446:SF1">
    <property type="entry name" value="BLL0914 PROTEIN"/>
    <property type="match status" value="1"/>
</dbReference>
<protein>
    <submittedName>
        <fullName evidence="2">DUF1304 domain-containing protein</fullName>
    </submittedName>
</protein>
<gene>
    <name evidence="2" type="ORF">J4E96_12955</name>
</gene>
<dbReference type="AlphaFoldDB" id="A0A8A4ZI53"/>
<dbReference type="EMBL" id="CP071868">
    <property type="protein sequence ID" value="QTE31514.1"/>
    <property type="molecule type" value="Genomic_DNA"/>
</dbReference>
<keyword evidence="1" id="KW-1133">Transmembrane helix</keyword>
<feature type="transmembrane region" description="Helical" evidence="1">
    <location>
        <begin position="83"/>
        <end position="106"/>
    </location>
</feature>
<evidence type="ECO:0000313" key="3">
    <source>
        <dbReference type="Proteomes" id="UP000663937"/>
    </source>
</evidence>
<reference evidence="2" key="1">
    <citation type="submission" date="2021-03" db="EMBL/GenBank/DDBJ databases">
        <title>Pengzhenrongella sicca gen. nov., sp. nov., a new member of suborder Micrococcineae isolated from High-Arctic tundra soil.</title>
        <authorList>
            <person name="Peng F."/>
        </authorList>
    </citation>
    <scope>NUCLEOTIDE SEQUENCE</scope>
    <source>
        <strain evidence="2">LRZ-2</strain>
    </source>
</reference>
<keyword evidence="3" id="KW-1185">Reference proteome</keyword>
<keyword evidence="1" id="KW-0472">Membrane</keyword>
<dbReference type="Proteomes" id="UP000663937">
    <property type="component" value="Chromosome"/>
</dbReference>
<evidence type="ECO:0000256" key="1">
    <source>
        <dbReference type="SAM" id="Phobius"/>
    </source>
</evidence>
<dbReference type="PANTHER" id="PTHR38446">
    <property type="entry name" value="BLL0914 PROTEIN"/>
    <property type="match status" value="1"/>
</dbReference>
<dbReference type="KEGG" id="psic:J4E96_12955"/>
<proteinExistence type="predicted"/>
<name>A0A8A4ZI53_9MICO</name>
<organism evidence="2 3">
    <name type="scientific">Pengzhenrongella sicca</name>
    <dbReference type="NCBI Taxonomy" id="2819238"/>
    <lineage>
        <taxon>Bacteria</taxon>
        <taxon>Bacillati</taxon>
        <taxon>Actinomycetota</taxon>
        <taxon>Actinomycetes</taxon>
        <taxon>Micrococcales</taxon>
        <taxon>Pengzhenrongella</taxon>
    </lineage>
</organism>
<dbReference type="InterPro" id="IPR009732">
    <property type="entry name" value="DUF1304"/>
</dbReference>
<feature type="transmembrane region" description="Helical" evidence="1">
    <location>
        <begin position="6"/>
        <end position="25"/>
    </location>
</feature>
<accession>A0A8A4ZI53</accession>